<evidence type="ECO:0000313" key="2">
    <source>
        <dbReference type="EMBL" id="NEX59984.1"/>
    </source>
</evidence>
<evidence type="ECO:0000256" key="1">
    <source>
        <dbReference type="SAM" id="SignalP"/>
    </source>
</evidence>
<sequence length="69" mass="7640">MNATLSVFRQRRRSLLLGAALTPAAVLAADMRQVRPAAPLPSASEAEEPQSGYHETEHIRTYYRLASLM</sequence>
<proteinExistence type="predicted"/>
<name>A0A6B3SGJ5_9BURK</name>
<dbReference type="AlphaFoldDB" id="A0A6B3SGJ5"/>
<feature type="chain" id="PRO_5025683817" evidence="1">
    <location>
        <begin position="29"/>
        <end position="69"/>
    </location>
</feature>
<dbReference type="Proteomes" id="UP000482155">
    <property type="component" value="Unassembled WGS sequence"/>
</dbReference>
<dbReference type="EMBL" id="JAAIVB010000010">
    <property type="protein sequence ID" value="NEX59984.1"/>
    <property type="molecule type" value="Genomic_DNA"/>
</dbReference>
<dbReference type="InterPro" id="IPR014177">
    <property type="entry name" value="Formate_DH_TAT-contain"/>
</dbReference>
<keyword evidence="1" id="KW-0732">Signal</keyword>
<protein>
    <submittedName>
        <fullName evidence="2">Transcriptional initiation protein Tat</fullName>
    </submittedName>
</protein>
<dbReference type="PIRSF" id="PIRSF036704">
    <property type="entry name" value="UCP036704"/>
    <property type="match status" value="1"/>
</dbReference>
<comment type="caution">
    <text evidence="2">The sequence shown here is derived from an EMBL/GenBank/DDBJ whole genome shotgun (WGS) entry which is preliminary data.</text>
</comment>
<feature type="signal peptide" evidence="1">
    <location>
        <begin position="1"/>
        <end position="28"/>
    </location>
</feature>
<organism evidence="2 3">
    <name type="scientific">Noviherbaspirillum galbum</name>
    <dbReference type="NCBI Taxonomy" id="2709383"/>
    <lineage>
        <taxon>Bacteria</taxon>
        <taxon>Pseudomonadati</taxon>
        <taxon>Pseudomonadota</taxon>
        <taxon>Betaproteobacteria</taxon>
        <taxon>Burkholderiales</taxon>
        <taxon>Oxalobacteraceae</taxon>
        <taxon>Noviherbaspirillum</taxon>
    </lineage>
</organism>
<gene>
    <name evidence="2" type="ORF">G3574_02735</name>
</gene>
<reference evidence="2 3" key="1">
    <citation type="submission" date="2020-02" db="EMBL/GenBank/DDBJ databases">
        <authorList>
            <person name="Kim M.K."/>
        </authorList>
    </citation>
    <scope>NUCLEOTIDE SEQUENCE [LARGE SCALE GENOMIC DNA]</scope>
    <source>
        <strain evidence="2 3">17J57-3</strain>
    </source>
</reference>
<dbReference type="RefSeq" id="WP_163960481.1">
    <property type="nucleotide sequence ID" value="NZ_JAAIVB010000010.1"/>
</dbReference>
<accession>A0A6B3SGJ5</accession>
<evidence type="ECO:0000313" key="3">
    <source>
        <dbReference type="Proteomes" id="UP000482155"/>
    </source>
</evidence>
<keyword evidence="3" id="KW-1185">Reference proteome</keyword>